<evidence type="ECO:0000256" key="11">
    <source>
        <dbReference type="ARBA" id="ARBA00043670"/>
    </source>
</evidence>
<dbReference type="InterPro" id="IPR029033">
    <property type="entry name" value="His_PPase_superfam"/>
</dbReference>
<dbReference type="EMBL" id="MCFJ01000003">
    <property type="protein sequence ID" value="ORY68975.1"/>
    <property type="molecule type" value="Genomic_DNA"/>
</dbReference>
<dbReference type="GO" id="GO:0003993">
    <property type="term" value="F:acid phosphatase activity"/>
    <property type="evidence" value="ECO:0007669"/>
    <property type="project" value="TreeGrafter"/>
</dbReference>
<comment type="catalytic activity">
    <reaction evidence="15">
        <text>1D-myo-inositol hexakisphosphate + H2O = 1D-myo-inositol 1,2,4,5,6-pentakisphosphate + phosphate</text>
        <dbReference type="Rhea" id="RHEA:16989"/>
        <dbReference type="ChEBI" id="CHEBI:15377"/>
        <dbReference type="ChEBI" id="CHEBI:43474"/>
        <dbReference type="ChEBI" id="CHEBI:57798"/>
        <dbReference type="ChEBI" id="CHEBI:58130"/>
        <dbReference type="EC" id="3.1.3.8"/>
    </reaction>
    <physiologicalReaction direction="left-to-right" evidence="15">
        <dbReference type="Rhea" id="RHEA:16990"/>
    </physiologicalReaction>
</comment>
<feature type="disulfide bond" evidence="19">
    <location>
        <begin position="21"/>
        <end position="30"/>
    </location>
</feature>
<evidence type="ECO:0000256" key="3">
    <source>
        <dbReference type="ARBA" id="ARBA00011245"/>
    </source>
</evidence>
<evidence type="ECO:0000256" key="12">
    <source>
        <dbReference type="ARBA" id="ARBA00043675"/>
    </source>
</evidence>
<dbReference type="InParanoid" id="A0A1Y2EDW1"/>
<comment type="similarity">
    <text evidence="2">Belongs to the histidine acid phosphatase family.</text>
</comment>
<sequence>MFVAAFLVFASCFRTTYAQSCDSVEEGYQCNSEISHNWGQYAPFFSVASDIDNSIPSGCDVTFVQVLSRHGARDPTASKTAKYNATVLKIQSSVTSYGSGFEFIKDYEYTLGADQLTTFGQQELVNSGIKFFNRYQALASATVPFFRSSGEERVVESAQNWTQGFQQARSGAENVTSSELYPFDILVVSEADGSNNTLNHGLCTAFEEGPASEVGDAAIATWISVFVPNITARLNANLPGANLTDTETIYVMDLCPFNTVANDNGTVSPFCDLFTADEWESYGYYLSLDKFYSYGFGNPLGPTQGVGFTNELVARLTNASSNDHTSSNATLDGNQATFPLGLPLYADFTHDSDMVAIYSAMGLYNSSIMLSNTTRQTLAETGGFSTSVAVPFSARMYVEKMTCSGESGNISVGEELVRVLVNDRVIPLESCGADALGRCTLDAFVSSLNFAQSGGLWDQCFT</sequence>
<dbReference type="PROSITE" id="PS00778">
    <property type="entry name" value="HIS_ACID_PHOSPHAT_2"/>
    <property type="match status" value="1"/>
</dbReference>
<dbReference type="GO" id="GO:0016158">
    <property type="term" value="F:inositol hexakisphosphate 3-phosphatase activity"/>
    <property type="evidence" value="ECO:0007669"/>
    <property type="project" value="UniProtKB-EC"/>
</dbReference>
<dbReference type="STRING" id="1141098.A0A1Y2EDW1"/>
<evidence type="ECO:0000313" key="21">
    <source>
        <dbReference type="EMBL" id="ORY68975.1"/>
    </source>
</evidence>
<evidence type="ECO:0000256" key="19">
    <source>
        <dbReference type="PIRSR" id="PIRSR000894-2"/>
    </source>
</evidence>
<reference evidence="21 22" key="1">
    <citation type="submission" date="2016-07" db="EMBL/GenBank/DDBJ databases">
        <title>Pervasive Adenine N6-methylation of Active Genes in Fungi.</title>
        <authorList>
            <consortium name="DOE Joint Genome Institute"/>
            <person name="Mondo S.J."/>
            <person name="Dannebaum R.O."/>
            <person name="Kuo R.C."/>
            <person name="Labutti K."/>
            <person name="Haridas S."/>
            <person name="Kuo A."/>
            <person name="Salamov A."/>
            <person name="Ahrendt S.R."/>
            <person name="Lipzen A."/>
            <person name="Sullivan W."/>
            <person name="Andreopoulos W.B."/>
            <person name="Clum A."/>
            <person name="Lindquist E."/>
            <person name="Daum C."/>
            <person name="Ramamoorthy G.K."/>
            <person name="Gryganskyi A."/>
            <person name="Culley D."/>
            <person name="Magnuson J.K."/>
            <person name="James T.Y."/>
            <person name="O'Malley M.A."/>
            <person name="Stajich J.E."/>
            <person name="Spatafora J.W."/>
            <person name="Visel A."/>
            <person name="Grigoriev I.V."/>
        </authorList>
    </citation>
    <scope>NUCLEOTIDE SEQUENCE [LARGE SCALE GENOMIC DNA]</scope>
    <source>
        <strain evidence="21 22">CBS 129021</strain>
    </source>
</reference>
<evidence type="ECO:0000256" key="15">
    <source>
        <dbReference type="ARBA" id="ARBA00043788"/>
    </source>
</evidence>
<dbReference type="InterPro" id="IPR033379">
    <property type="entry name" value="Acid_Pase_AS"/>
</dbReference>
<dbReference type="AlphaFoldDB" id="A0A1Y2EDW1"/>
<dbReference type="GeneID" id="63773703"/>
<dbReference type="PANTHER" id="PTHR20963:SF24">
    <property type="entry name" value="3-PHYTASE B"/>
    <property type="match status" value="1"/>
</dbReference>
<comment type="catalytic activity">
    <reaction evidence="14">
        <text>1D-myo-inositol 1,2,4,5,6-pentakisphosphate + H2O = 1D-myo-inositol 1,2,5,6-tetrakisphosphate + phosphate</text>
        <dbReference type="Rhea" id="RHEA:77115"/>
        <dbReference type="ChEBI" id="CHEBI:15377"/>
        <dbReference type="ChEBI" id="CHEBI:43474"/>
        <dbReference type="ChEBI" id="CHEBI:57798"/>
        <dbReference type="ChEBI" id="CHEBI:195535"/>
    </reaction>
    <physiologicalReaction direction="left-to-right" evidence="14">
        <dbReference type="Rhea" id="RHEA:77116"/>
    </physiologicalReaction>
</comment>
<evidence type="ECO:0000256" key="7">
    <source>
        <dbReference type="ARBA" id="ARBA00023157"/>
    </source>
</evidence>
<proteinExistence type="inferred from homology"/>
<feature type="disulfide bond" evidence="19">
    <location>
        <begin position="255"/>
        <end position="271"/>
    </location>
</feature>
<comment type="caution">
    <text evidence="21">The sequence shown here is derived from an EMBL/GenBank/DDBJ whole genome shotgun (WGS) entry which is preliminary data.</text>
</comment>
<evidence type="ECO:0000256" key="13">
    <source>
        <dbReference type="ARBA" id="ARBA00043721"/>
    </source>
</evidence>
<evidence type="ECO:0000256" key="16">
    <source>
        <dbReference type="ARBA" id="ARBA00044106"/>
    </source>
</evidence>
<dbReference type="SUPFAM" id="SSF53254">
    <property type="entry name" value="Phosphoglycerate mutase-like"/>
    <property type="match status" value="1"/>
</dbReference>
<dbReference type="InterPro" id="IPR000560">
    <property type="entry name" value="His_Pase_clade-2"/>
</dbReference>
<keyword evidence="7 19" id="KW-1015">Disulfide bond</keyword>
<keyword evidence="5" id="KW-0964">Secreted</keyword>
<dbReference type="PROSITE" id="PS00616">
    <property type="entry name" value="HIS_ACID_PHOSPHAT_1"/>
    <property type="match status" value="1"/>
</dbReference>
<evidence type="ECO:0000256" key="14">
    <source>
        <dbReference type="ARBA" id="ARBA00043748"/>
    </source>
</evidence>
<feature type="active site" description="Proton donor" evidence="18">
    <location>
        <position position="351"/>
    </location>
</feature>
<keyword evidence="20" id="KW-0732">Signal</keyword>
<dbReference type="CDD" id="cd07061">
    <property type="entry name" value="HP_HAP_like"/>
    <property type="match status" value="1"/>
</dbReference>
<gene>
    <name evidence="21" type="ORF">BCR38DRAFT_386932</name>
</gene>
<keyword evidence="8" id="KW-0325">Glycoprotein</keyword>
<feature type="chain" id="PRO_5012169277" description="Phytase A" evidence="20">
    <location>
        <begin position="19"/>
        <end position="462"/>
    </location>
</feature>
<evidence type="ECO:0000256" key="1">
    <source>
        <dbReference type="ARBA" id="ARBA00004613"/>
    </source>
</evidence>
<evidence type="ECO:0000256" key="9">
    <source>
        <dbReference type="ARBA" id="ARBA00041857"/>
    </source>
</evidence>
<dbReference type="PIRSF" id="PIRSF000894">
    <property type="entry name" value="Acid_phosphatase"/>
    <property type="match status" value="1"/>
</dbReference>
<feature type="active site" description="Nucleophile" evidence="18">
    <location>
        <position position="70"/>
    </location>
</feature>
<comment type="subunit">
    <text evidence="3">Monomer.</text>
</comment>
<dbReference type="PANTHER" id="PTHR20963">
    <property type="entry name" value="MULTIPLE INOSITOL POLYPHOSPHATE PHOSPHATASE-RELATED"/>
    <property type="match status" value="1"/>
</dbReference>
<evidence type="ECO:0000256" key="5">
    <source>
        <dbReference type="ARBA" id="ARBA00022525"/>
    </source>
</evidence>
<dbReference type="Proteomes" id="UP000193689">
    <property type="component" value="Unassembled WGS sequence"/>
</dbReference>
<keyword evidence="6" id="KW-0378">Hydrolase</keyword>
<feature type="disulfide bond" evidence="19">
    <location>
        <begin position="431"/>
        <end position="439"/>
    </location>
</feature>
<feature type="disulfide bond" evidence="19">
    <location>
        <begin position="203"/>
        <end position="460"/>
    </location>
</feature>
<organism evidence="21 22">
    <name type="scientific">Pseudomassariella vexata</name>
    <dbReference type="NCBI Taxonomy" id="1141098"/>
    <lineage>
        <taxon>Eukaryota</taxon>
        <taxon>Fungi</taxon>
        <taxon>Dikarya</taxon>
        <taxon>Ascomycota</taxon>
        <taxon>Pezizomycotina</taxon>
        <taxon>Sordariomycetes</taxon>
        <taxon>Xylariomycetidae</taxon>
        <taxon>Amphisphaeriales</taxon>
        <taxon>Pseudomassariaceae</taxon>
        <taxon>Pseudomassariella</taxon>
    </lineage>
</organism>
<evidence type="ECO:0000256" key="2">
    <source>
        <dbReference type="ARBA" id="ARBA00005375"/>
    </source>
</evidence>
<evidence type="ECO:0000256" key="20">
    <source>
        <dbReference type="SAM" id="SignalP"/>
    </source>
</evidence>
<protein>
    <recommendedName>
        <fullName evidence="16">Phytase A</fullName>
        <ecNumber evidence="4">3.1.3.8</ecNumber>
    </recommendedName>
    <alternativeName>
        <fullName evidence="17">Histidine acid phosphatase phyA</fullName>
    </alternativeName>
    <alternativeName>
        <fullName evidence="10">Myo-inositol hexakisphosphate phosphohydrolase A</fullName>
    </alternativeName>
    <alternativeName>
        <fullName evidence="9">Myo-inositol-hexaphosphate 3-phosphohydrolase A</fullName>
    </alternativeName>
</protein>
<comment type="catalytic activity">
    <reaction evidence="12">
        <text>1D-myo-inositol 1,2-bisphosphate + H2O = 1D-myo-inositol 2-phosphate + phosphate</text>
        <dbReference type="Rhea" id="RHEA:77135"/>
        <dbReference type="ChEBI" id="CHEBI:15377"/>
        <dbReference type="ChEBI" id="CHEBI:43474"/>
        <dbReference type="ChEBI" id="CHEBI:84142"/>
        <dbReference type="ChEBI" id="CHEBI:195539"/>
    </reaction>
    <physiologicalReaction direction="left-to-right" evidence="12">
        <dbReference type="Rhea" id="RHEA:77136"/>
    </physiologicalReaction>
</comment>
<dbReference type="RefSeq" id="XP_040719262.1">
    <property type="nucleotide sequence ID" value="XM_040857491.1"/>
</dbReference>
<evidence type="ECO:0000256" key="4">
    <source>
        <dbReference type="ARBA" id="ARBA00012632"/>
    </source>
</evidence>
<keyword evidence="22" id="KW-1185">Reference proteome</keyword>
<feature type="disulfide bond" evidence="19">
    <location>
        <begin position="59"/>
        <end position="403"/>
    </location>
</feature>
<dbReference type="GO" id="GO:0005576">
    <property type="term" value="C:extracellular region"/>
    <property type="evidence" value="ECO:0007669"/>
    <property type="project" value="UniProtKB-SubCell"/>
</dbReference>
<feature type="signal peptide" evidence="20">
    <location>
        <begin position="1"/>
        <end position="18"/>
    </location>
</feature>
<accession>A0A1Y2EDW1</accession>
<evidence type="ECO:0000256" key="18">
    <source>
        <dbReference type="PIRSR" id="PIRSR000894-1"/>
    </source>
</evidence>
<evidence type="ECO:0000256" key="10">
    <source>
        <dbReference type="ARBA" id="ARBA00042300"/>
    </source>
</evidence>
<dbReference type="OrthoDB" id="6509975at2759"/>
<dbReference type="Pfam" id="PF00328">
    <property type="entry name" value="His_Phos_2"/>
    <property type="match status" value="1"/>
</dbReference>
<comment type="subcellular location">
    <subcellularLocation>
        <location evidence="1">Secreted</location>
    </subcellularLocation>
</comment>
<dbReference type="InterPro" id="IPR016274">
    <property type="entry name" value="Histidine_acid_Pase_euk"/>
</dbReference>
<dbReference type="EC" id="3.1.3.8" evidence="4"/>
<evidence type="ECO:0000256" key="6">
    <source>
        <dbReference type="ARBA" id="ARBA00022801"/>
    </source>
</evidence>
<comment type="catalytic activity">
    <reaction evidence="11">
        <text>1D-myo-inositol 1,2,5,6-tetrakisphosphate + H2O = 1D-myo-inositol 1,2,6-trisphosphate + phosphate</text>
        <dbReference type="Rhea" id="RHEA:77119"/>
        <dbReference type="ChEBI" id="CHEBI:15377"/>
        <dbReference type="ChEBI" id="CHEBI:43474"/>
        <dbReference type="ChEBI" id="CHEBI:195535"/>
        <dbReference type="ChEBI" id="CHEBI:195537"/>
    </reaction>
    <physiologicalReaction direction="left-to-right" evidence="11">
        <dbReference type="Rhea" id="RHEA:77120"/>
    </physiologicalReaction>
</comment>
<name>A0A1Y2EDW1_9PEZI</name>
<evidence type="ECO:0000256" key="17">
    <source>
        <dbReference type="ARBA" id="ARBA00044262"/>
    </source>
</evidence>
<evidence type="ECO:0000256" key="8">
    <source>
        <dbReference type="ARBA" id="ARBA00023180"/>
    </source>
</evidence>
<comment type="catalytic activity">
    <reaction evidence="13">
        <text>1D-myo-inositol 1,2,6-trisphosphate + H2O = 1D-myo-inositol 1,2-bisphosphate + phosphate</text>
        <dbReference type="Rhea" id="RHEA:77131"/>
        <dbReference type="ChEBI" id="CHEBI:15377"/>
        <dbReference type="ChEBI" id="CHEBI:43474"/>
        <dbReference type="ChEBI" id="CHEBI:195537"/>
        <dbReference type="ChEBI" id="CHEBI:195539"/>
    </reaction>
    <physiologicalReaction direction="left-to-right" evidence="13">
        <dbReference type="Rhea" id="RHEA:77132"/>
    </physiologicalReaction>
</comment>
<evidence type="ECO:0000313" key="22">
    <source>
        <dbReference type="Proteomes" id="UP000193689"/>
    </source>
</evidence>
<dbReference type="Gene3D" id="3.40.50.1240">
    <property type="entry name" value="Phosphoglycerate mutase-like"/>
    <property type="match status" value="1"/>
</dbReference>